<dbReference type="Proteomes" id="UP000030671">
    <property type="component" value="Unassembled WGS sequence"/>
</dbReference>
<feature type="region of interest" description="Disordered" evidence="1">
    <location>
        <begin position="1"/>
        <end position="20"/>
    </location>
</feature>
<keyword evidence="3" id="KW-1185">Reference proteome</keyword>
<name>W4K2Y2_HETIT</name>
<evidence type="ECO:0000313" key="3">
    <source>
        <dbReference type="Proteomes" id="UP000030671"/>
    </source>
</evidence>
<dbReference type="InParanoid" id="W4K2Y2"/>
<dbReference type="GO" id="GO:0000772">
    <property type="term" value="F:mating pheromone activity"/>
    <property type="evidence" value="ECO:0007669"/>
    <property type="project" value="InterPro"/>
</dbReference>
<dbReference type="EMBL" id="KI925460">
    <property type="protein sequence ID" value="ETW79710.1"/>
    <property type="molecule type" value="Genomic_DNA"/>
</dbReference>
<dbReference type="Pfam" id="PF08015">
    <property type="entry name" value="Pheromone"/>
    <property type="match status" value="1"/>
</dbReference>
<dbReference type="AlphaFoldDB" id="W4K2Y2"/>
<organism evidence="2 3">
    <name type="scientific">Heterobasidion irregulare (strain TC 32-1)</name>
    <dbReference type="NCBI Taxonomy" id="747525"/>
    <lineage>
        <taxon>Eukaryota</taxon>
        <taxon>Fungi</taxon>
        <taxon>Dikarya</taxon>
        <taxon>Basidiomycota</taxon>
        <taxon>Agaricomycotina</taxon>
        <taxon>Agaricomycetes</taxon>
        <taxon>Russulales</taxon>
        <taxon>Bondarzewiaceae</taxon>
        <taxon>Heterobasidion</taxon>
        <taxon>Heterobasidion annosum species complex</taxon>
    </lineage>
</organism>
<evidence type="ECO:0000313" key="2">
    <source>
        <dbReference type="EMBL" id="ETW79710.1"/>
    </source>
</evidence>
<dbReference type="GO" id="GO:0016020">
    <property type="term" value="C:membrane"/>
    <property type="evidence" value="ECO:0007669"/>
    <property type="project" value="InterPro"/>
</dbReference>
<dbReference type="RefSeq" id="XP_009548273.1">
    <property type="nucleotide sequence ID" value="XM_009549978.1"/>
</dbReference>
<sequence>MDEFASLSAPETVRSASTSDTFLSSDSALSLPSDSEHVGFGISWYCTIA</sequence>
<reference evidence="2 3" key="1">
    <citation type="journal article" date="2012" name="New Phytol.">
        <title>Insight into trade-off between wood decay and parasitism from the genome of a fungal forest pathogen.</title>
        <authorList>
            <person name="Olson A."/>
            <person name="Aerts A."/>
            <person name="Asiegbu F."/>
            <person name="Belbahri L."/>
            <person name="Bouzid O."/>
            <person name="Broberg A."/>
            <person name="Canback B."/>
            <person name="Coutinho P.M."/>
            <person name="Cullen D."/>
            <person name="Dalman K."/>
            <person name="Deflorio G."/>
            <person name="van Diepen L.T."/>
            <person name="Dunand C."/>
            <person name="Duplessis S."/>
            <person name="Durling M."/>
            <person name="Gonthier P."/>
            <person name="Grimwood J."/>
            <person name="Fossdal C.G."/>
            <person name="Hansson D."/>
            <person name="Henrissat B."/>
            <person name="Hietala A."/>
            <person name="Himmelstrand K."/>
            <person name="Hoffmeister D."/>
            <person name="Hogberg N."/>
            <person name="James T.Y."/>
            <person name="Karlsson M."/>
            <person name="Kohler A."/>
            <person name="Kues U."/>
            <person name="Lee Y.H."/>
            <person name="Lin Y.C."/>
            <person name="Lind M."/>
            <person name="Lindquist E."/>
            <person name="Lombard V."/>
            <person name="Lucas S."/>
            <person name="Lunden K."/>
            <person name="Morin E."/>
            <person name="Murat C."/>
            <person name="Park J."/>
            <person name="Raffaello T."/>
            <person name="Rouze P."/>
            <person name="Salamov A."/>
            <person name="Schmutz J."/>
            <person name="Solheim H."/>
            <person name="Stahlberg J."/>
            <person name="Velez H."/>
            <person name="de Vries R.P."/>
            <person name="Wiebenga A."/>
            <person name="Woodward S."/>
            <person name="Yakovlev I."/>
            <person name="Garbelotto M."/>
            <person name="Martin F."/>
            <person name="Grigoriev I.V."/>
            <person name="Stenlid J."/>
        </authorList>
    </citation>
    <scope>NUCLEOTIDE SEQUENCE [LARGE SCALE GENOMIC DNA]</scope>
    <source>
        <strain evidence="2 3">TC 32-1</strain>
    </source>
</reference>
<gene>
    <name evidence="2" type="ORF">HETIRDRAFT_181135</name>
</gene>
<proteinExistence type="predicted"/>
<dbReference type="InterPro" id="IPR012597">
    <property type="entry name" value="Pheromone"/>
</dbReference>
<dbReference type="HOGENOM" id="CLU_3143261_0_0_1"/>
<dbReference type="KEGG" id="hir:HETIRDRAFT_181135"/>
<protein>
    <submittedName>
        <fullName evidence="2">Putative B mating type pheromone</fullName>
    </submittedName>
</protein>
<dbReference type="GeneID" id="20668579"/>
<evidence type="ECO:0000256" key="1">
    <source>
        <dbReference type="SAM" id="MobiDB-lite"/>
    </source>
</evidence>
<accession>W4K2Y2</accession>